<evidence type="ECO:0000259" key="2">
    <source>
        <dbReference type="Pfam" id="PF00144"/>
    </source>
</evidence>
<sequence length="388" mass="41280">MGADIVAPTQAQLQGLVQTFLDNQPNGLGFVIGYAGENFSDIFYAGNLANQAGQSLPLNGGAPFELASVSKTFTATLYALQMQAQSNPDLTLGQFPLGIGGQFADIPITSLVTYSSGLPQDNETDAYDSPPYLPMPYGVPGMLGYLVSTSMTPKPPNERYTYSNLAFGLMGGALAPLLAGNGQNFQQLMTENVFSPLDIYAIFFDNIRLNRLPLGYAYSGSSPSPAQPGWELFPAYNGAGGIVATPNDMMQWLKFNMGLIVHDTLTPLLPSLQSPATQVTTPWGDNLGLGWFLTPADNADFPTVWKDGGLQGFNSYIAFLPSDAPGKQASVAGCFVLTNSDGLYGGADNNTEICAAIANDVLYYMQGLTPPADKVGYPRTTPSRPISR</sequence>
<dbReference type="PANTHER" id="PTHR22935">
    <property type="entry name" value="PENICILLIN-BINDING PROTEIN"/>
    <property type="match status" value="1"/>
</dbReference>
<dbReference type="OrthoDB" id="5377431at2"/>
<organism evidence="3 4">
    <name type="scientific">Camelimonas lactis</name>
    <dbReference type="NCBI Taxonomy" id="659006"/>
    <lineage>
        <taxon>Bacteria</taxon>
        <taxon>Pseudomonadati</taxon>
        <taxon>Pseudomonadota</taxon>
        <taxon>Alphaproteobacteria</taxon>
        <taxon>Hyphomicrobiales</taxon>
        <taxon>Chelatococcaceae</taxon>
        <taxon>Camelimonas</taxon>
    </lineage>
</organism>
<dbReference type="PANTHER" id="PTHR22935:SF95">
    <property type="entry name" value="BETA-LACTAMASE-LIKE 1-RELATED"/>
    <property type="match status" value="1"/>
</dbReference>
<feature type="domain" description="Beta-lactamase-related" evidence="2">
    <location>
        <begin position="47"/>
        <end position="342"/>
    </location>
</feature>
<dbReference type="InterPro" id="IPR001466">
    <property type="entry name" value="Beta-lactam-related"/>
</dbReference>
<keyword evidence="3" id="KW-0378">Hydrolase</keyword>
<dbReference type="GO" id="GO:0004180">
    <property type="term" value="F:carboxypeptidase activity"/>
    <property type="evidence" value="ECO:0007669"/>
    <property type="project" value="UniProtKB-KW"/>
</dbReference>
<dbReference type="AlphaFoldDB" id="A0A4R2GUD3"/>
<protein>
    <submittedName>
        <fullName evidence="3">D-alanyl-D-alanine-carboxypeptidase/D-alanyl-D-alanine-endopeptidase</fullName>
    </submittedName>
</protein>
<dbReference type="InterPro" id="IPR051478">
    <property type="entry name" value="Beta-lactamase-like_AB/R"/>
</dbReference>
<name>A0A4R2GUD3_9HYPH</name>
<keyword evidence="3" id="KW-0121">Carboxypeptidase</keyword>
<accession>A0A4R2GUD3</accession>
<dbReference type="EMBL" id="SLWL01000004">
    <property type="protein sequence ID" value="TCO14290.1"/>
    <property type="molecule type" value="Genomic_DNA"/>
</dbReference>
<proteinExistence type="inferred from homology"/>
<dbReference type="Pfam" id="PF00144">
    <property type="entry name" value="Beta-lactamase"/>
    <property type="match status" value="1"/>
</dbReference>
<dbReference type="Proteomes" id="UP000294881">
    <property type="component" value="Unassembled WGS sequence"/>
</dbReference>
<evidence type="ECO:0000313" key="3">
    <source>
        <dbReference type="EMBL" id="TCO14290.1"/>
    </source>
</evidence>
<dbReference type="SUPFAM" id="SSF56601">
    <property type="entry name" value="beta-lactamase/transpeptidase-like"/>
    <property type="match status" value="1"/>
</dbReference>
<comment type="similarity">
    <text evidence="1">Belongs to the beta-lactamase family.</text>
</comment>
<comment type="caution">
    <text evidence="3">The sequence shown here is derived from an EMBL/GenBank/DDBJ whole genome shotgun (WGS) entry which is preliminary data.</text>
</comment>
<evidence type="ECO:0000313" key="4">
    <source>
        <dbReference type="Proteomes" id="UP000294881"/>
    </source>
</evidence>
<dbReference type="InterPro" id="IPR012338">
    <property type="entry name" value="Beta-lactam/transpept-like"/>
</dbReference>
<keyword evidence="3" id="KW-0645">Protease</keyword>
<gene>
    <name evidence="3" type="ORF">EV666_104243</name>
</gene>
<dbReference type="RefSeq" id="WP_132005285.1">
    <property type="nucleotide sequence ID" value="NZ_JBHUNN010000002.1"/>
</dbReference>
<keyword evidence="4" id="KW-1185">Reference proteome</keyword>
<reference evidence="3 4" key="1">
    <citation type="submission" date="2019-03" db="EMBL/GenBank/DDBJ databases">
        <title>Genomic Encyclopedia of Type Strains, Phase IV (KMG-IV): sequencing the most valuable type-strain genomes for metagenomic binning, comparative biology and taxonomic classification.</title>
        <authorList>
            <person name="Goeker M."/>
        </authorList>
    </citation>
    <scope>NUCLEOTIDE SEQUENCE [LARGE SCALE GENOMIC DNA]</scope>
    <source>
        <strain evidence="3 4">DSM 22958</strain>
    </source>
</reference>
<evidence type="ECO:0000256" key="1">
    <source>
        <dbReference type="ARBA" id="ARBA00038473"/>
    </source>
</evidence>
<dbReference type="Gene3D" id="3.40.710.10">
    <property type="entry name" value="DD-peptidase/beta-lactamase superfamily"/>
    <property type="match status" value="1"/>
</dbReference>